<evidence type="ECO:0000259" key="2">
    <source>
        <dbReference type="PROSITE" id="PS50113"/>
    </source>
</evidence>
<dbReference type="InterPro" id="IPR019278">
    <property type="entry name" value="DICT_dom"/>
</dbReference>
<feature type="domain" description="GGDEF" evidence="4">
    <location>
        <begin position="611"/>
        <end position="746"/>
    </location>
</feature>
<evidence type="ECO:0008006" key="7">
    <source>
        <dbReference type="Google" id="ProtNLM"/>
    </source>
</evidence>
<evidence type="ECO:0000259" key="3">
    <source>
        <dbReference type="PROSITE" id="PS50883"/>
    </source>
</evidence>
<dbReference type="Pfam" id="PF10069">
    <property type="entry name" value="DICT"/>
    <property type="match status" value="1"/>
</dbReference>
<dbReference type="InterPro" id="IPR043128">
    <property type="entry name" value="Rev_trsase/Diguanyl_cyclase"/>
</dbReference>
<evidence type="ECO:0000313" key="5">
    <source>
        <dbReference type="EMBL" id="GAA4976512.1"/>
    </source>
</evidence>
<evidence type="ECO:0000313" key="6">
    <source>
        <dbReference type="Proteomes" id="UP001501195"/>
    </source>
</evidence>
<dbReference type="RefSeq" id="WP_345712009.1">
    <property type="nucleotide sequence ID" value="NZ_BAABIL010000221.1"/>
</dbReference>
<dbReference type="SUPFAM" id="SSF55073">
    <property type="entry name" value="Nucleotide cyclase"/>
    <property type="match status" value="1"/>
</dbReference>
<dbReference type="PROSITE" id="PS50112">
    <property type="entry name" value="PAS"/>
    <property type="match status" value="1"/>
</dbReference>
<feature type="domain" description="EAL" evidence="3">
    <location>
        <begin position="1"/>
        <end position="244"/>
    </location>
</feature>
<dbReference type="Pfam" id="PF13426">
    <property type="entry name" value="PAS_9"/>
    <property type="match status" value="1"/>
</dbReference>
<dbReference type="InterPro" id="IPR052155">
    <property type="entry name" value="Biofilm_reg_signaling"/>
</dbReference>
<organism evidence="5 6">
    <name type="scientific">Kineococcus glutinatus</name>
    <dbReference type="NCBI Taxonomy" id="1070872"/>
    <lineage>
        <taxon>Bacteria</taxon>
        <taxon>Bacillati</taxon>
        <taxon>Actinomycetota</taxon>
        <taxon>Actinomycetes</taxon>
        <taxon>Kineosporiales</taxon>
        <taxon>Kineosporiaceae</taxon>
        <taxon>Kineococcus</taxon>
    </lineage>
</organism>
<protein>
    <recommendedName>
        <fullName evidence="7">PAS domain S-box-containing protein/diguanylate cyclase (GGDEF)-like protein</fullName>
    </recommendedName>
</protein>
<name>A0ABP9HR72_9ACTN</name>
<feature type="domain" description="PAS" evidence="1">
    <location>
        <begin position="436"/>
        <end position="509"/>
    </location>
</feature>
<feature type="domain" description="PAC" evidence="2">
    <location>
        <begin position="510"/>
        <end position="565"/>
    </location>
</feature>
<dbReference type="InterPro" id="IPR001633">
    <property type="entry name" value="EAL_dom"/>
</dbReference>
<dbReference type="CDD" id="cd01948">
    <property type="entry name" value="EAL"/>
    <property type="match status" value="1"/>
</dbReference>
<dbReference type="Gene3D" id="3.30.70.270">
    <property type="match status" value="1"/>
</dbReference>
<dbReference type="CDD" id="cd00130">
    <property type="entry name" value="PAS"/>
    <property type="match status" value="1"/>
</dbReference>
<dbReference type="InterPro" id="IPR000160">
    <property type="entry name" value="GGDEF_dom"/>
</dbReference>
<dbReference type="PROSITE" id="PS50883">
    <property type="entry name" value="EAL"/>
    <property type="match status" value="1"/>
</dbReference>
<dbReference type="SUPFAM" id="SSF55785">
    <property type="entry name" value="PYP-like sensor domain (PAS domain)"/>
    <property type="match status" value="1"/>
</dbReference>
<reference evidence="6" key="1">
    <citation type="journal article" date="2019" name="Int. J. Syst. Evol. Microbiol.">
        <title>The Global Catalogue of Microorganisms (GCM) 10K type strain sequencing project: providing services to taxonomists for standard genome sequencing and annotation.</title>
        <authorList>
            <consortium name="The Broad Institute Genomics Platform"/>
            <consortium name="The Broad Institute Genome Sequencing Center for Infectious Disease"/>
            <person name="Wu L."/>
            <person name="Ma J."/>
        </authorList>
    </citation>
    <scope>NUCLEOTIDE SEQUENCE [LARGE SCALE GENOMIC DNA]</scope>
    <source>
        <strain evidence="6">JCM 18126</strain>
    </source>
</reference>
<dbReference type="NCBIfam" id="TIGR00254">
    <property type="entry name" value="GGDEF"/>
    <property type="match status" value="1"/>
</dbReference>
<accession>A0ABP9HR72</accession>
<evidence type="ECO:0000259" key="4">
    <source>
        <dbReference type="PROSITE" id="PS50887"/>
    </source>
</evidence>
<dbReference type="InterPro" id="IPR029787">
    <property type="entry name" value="Nucleotide_cyclase"/>
</dbReference>
<comment type="caution">
    <text evidence="5">The sequence shown here is derived from an EMBL/GenBank/DDBJ whole genome shotgun (WGS) entry which is preliminary data.</text>
</comment>
<dbReference type="SUPFAM" id="SSF141868">
    <property type="entry name" value="EAL domain-like"/>
    <property type="match status" value="1"/>
</dbReference>
<dbReference type="CDD" id="cd01949">
    <property type="entry name" value="GGDEF"/>
    <property type="match status" value="1"/>
</dbReference>
<keyword evidence="6" id="KW-1185">Reference proteome</keyword>
<dbReference type="Pfam" id="PF00990">
    <property type="entry name" value="GGDEF"/>
    <property type="match status" value="1"/>
</dbReference>
<dbReference type="NCBIfam" id="TIGR00229">
    <property type="entry name" value="sensory_box"/>
    <property type="match status" value="1"/>
</dbReference>
<sequence>MTGIHEIVTIGAVHSAFQPIVDLDSGAVVAYEALARGPEGPLQRPDALFAAAREAGCLAELDEACRAAAFRGAVEQGLLAPLTLFVNVEPEVLDSAPLADLLAIAEGAPGELRVVMEITERALASRPAELLRTVERVRELGWAVALDDVGADVLSLAFMPLLRPDVVKLDLRLVQERPGPAIAEIMNAVNAYAERSGALVLAEGIEDEQHLRMARALGARLGQGWMFGRPGPGAAPGYEVARLALPPAPARTGIDESPFGCLPAGTPLRRSPKSLLVELSKQLEREALRVGETCVVAATFQEARHFTPATTLRYRDLVERTGFVCALGEDLPPEPVPGLRGAALSPTDPVRGEWDVTVIGPHFAAALLARDLGDDGPDSRRTFEYALTYDREAVAAATVALMSRVVPRPIVAAPGSAAGTVPAAAAVPAAPAAATGDALLHLALDATTSGVTIADLGRPDQPLVYANAAFERLSGFRAEEVLGRNCRFLQGPDTDPGALARIREAITAGREVREVLLNHRGPERTPWWNEVHLSPVVDETGTVRRYIGVQHDVTARVEAERALAAERERARSYLARVEALAHRDPLTGLANRRRVQEHVESALLEARVSGTSLALLFLDLDGFKAVNDRLGHAAGDELLAVTAQRLAGRLRHGDLLARLGGDEFLVVLPHLAPATARAEAQRVAGQLAAAVTAPLLLRGERVAVGTSTGVSVHPEDGCDFRELLHRADTRMYGEKRAHRAAAPVAG</sequence>
<dbReference type="PROSITE" id="PS50113">
    <property type="entry name" value="PAC"/>
    <property type="match status" value="1"/>
</dbReference>
<dbReference type="EMBL" id="BAABIL010000221">
    <property type="protein sequence ID" value="GAA4976512.1"/>
    <property type="molecule type" value="Genomic_DNA"/>
</dbReference>
<dbReference type="InterPro" id="IPR035919">
    <property type="entry name" value="EAL_sf"/>
</dbReference>
<dbReference type="SMART" id="SM00091">
    <property type="entry name" value="PAS"/>
    <property type="match status" value="1"/>
</dbReference>
<dbReference type="Gene3D" id="3.20.20.450">
    <property type="entry name" value="EAL domain"/>
    <property type="match status" value="1"/>
</dbReference>
<dbReference type="PANTHER" id="PTHR44757:SF2">
    <property type="entry name" value="BIOFILM ARCHITECTURE MAINTENANCE PROTEIN MBAA"/>
    <property type="match status" value="1"/>
</dbReference>
<dbReference type="Pfam" id="PF00563">
    <property type="entry name" value="EAL"/>
    <property type="match status" value="1"/>
</dbReference>
<dbReference type="PROSITE" id="PS50887">
    <property type="entry name" value="GGDEF"/>
    <property type="match status" value="1"/>
</dbReference>
<dbReference type="InterPro" id="IPR000014">
    <property type="entry name" value="PAS"/>
</dbReference>
<dbReference type="SMART" id="SM00052">
    <property type="entry name" value="EAL"/>
    <property type="match status" value="1"/>
</dbReference>
<dbReference type="Proteomes" id="UP001501195">
    <property type="component" value="Unassembled WGS sequence"/>
</dbReference>
<dbReference type="PANTHER" id="PTHR44757">
    <property type="entry name" value="DIGUANYLATE CYCLASE DGCP"/>
    <property type="match status" value="1"/>
</dbReference>
<dbReference type="Gene3D" id="3.30.450.20">
    <property type="entry name" value="PAS domain"/>
    <property type="match status" value="1"/>
</dbReference>
<evidence type="ECO:0000259" key="1">
    <source>
        <dbReference type="PROSITE" id="PS50112"/>
    </source>
</evidence>
<proteinExistence type="predicted"/>
<dbReference type="InterPro" id="IPR000700">
    <property type="entry name" value="PAS-assoc_C"/>
</dbReference>
<gene>
    <name evidence="5" type="ORF">GCM10023225_16790</name>
</gene>
<dbReference type="InterPro" id="IPR035965">
    <property type="entry name" value="PAS-like_dom_sf"/>
</dbReference>
<dbReference type="SMART" id="SM00267">
    <property type="entry name" value="GGDEF"/>
    <property type="match status" value="1"/>
</dbReference>